<accession>A0AAV7MCS1</accession>
<evidence type="ECO:0000313" key="2">
    <source>
        <dbReference type="Proteomes" id="UP001066276"/>
    </source>
</evidence>
<proteinExistence type="predicted"/>
<keyword evidence="2" id="KW-1185">Reference proteome</keyword>
<dbReference type="EMBL" id="JANPWB010000014">
    <property type="protein sequence ID" value="KAJ1101183.1"/>
    <property type="molecule type" value="Genomic_DNA"/>
</dbReference>
<evidence type="ECO:0000313" key="1">
    <source>
        <dbReference type="EMBL" id="KAJ1101183.1"/>
    </source>
</evidence>
<protein>
    <submittedName>
        <fullName evidence="1">Uncharacterized protein</fullName>
    </submittedName>
</protein>
<reference evidence="1" key="1">
    <citation type="journal article" date="2022" name="bioRxiv">
        <title>Sequencing and chromosome-scale assembly of the giantPleurodeles waltlgenome.</title>
        <authorList>
            <person name="Brown T."/>
            <person name="Elewa A."/>
            <person name="Iarovenko S."/>
            <person name="Subramanian E."/>
            <person name="Araus A.J."/>
            <person name="Petzold A."/>
            <person name="Susuki M."/>
            <person name="Suzuki K.-i.T."/>
            <person name="Hayashi T."/>
            <person name="Toyoda A."/>
            <person name="Oliveira C."/>
            <person name="Osipova E."/>
            <person name="Leigh N.D."/>
            <person name="Simon A."/>
            <person name="Yun M.H."/>
        </authorList>
    </citation>
    <scope>NUCLEOTIDE SEQUENCE</scope>
    <source>
        <strain evidence="1">20211129_DDA</strain>
        <tissue evidence="1">Liver</tissue>
    </source>
</reference>
<gene>
    <name evidence="1" type="ORF">NDU88_006255</name>
</gene>
<name>A0AAV7MCS1_PLEWA</name>
<comment type="caution">
    <text evidence="1">The sequence shown here is derived from an EMBL/GenBank/DDBJ whole genome shotgun (WGS) entry which is preliminary data.</text>
</comment>
<dbReference type="Proteomes" id="UP001066276">
    <property type="component" value="Chromosome 10"/>
</dbReference>
<organism evidence="1 2">
    <name type="scientific">Pleurodeles waltl</name>
    <name type="common">Iberian ribbed newt</name>
    <dbReference type="NCBI Taxonomy" id="8319"/>
    <lineage>
        <taxon>Eukaryota</taxon>
        <taxon>Metazoa</taxon>
        <taxon>Chordata</taxon>
        <taxon>Craniata</taxon>
        <taxon>Vertebrata</taxon>
        <taxon>Euteleostomi</taxon>
        <taxon>Amphibia</taxon>
        <taxon>Batrachia</taxon>
        <taxon>Caudata</taxon>
        <taxon>Salamandroidea</taxon>
        <taxon>Salamandridae</taxon>
        <taxon>Pleurodelinae</taxon>
        <taxon>Pleurodeles</taxon>
    </lineage>
</organism>
<dbReference type="AlphaFoldDB" id="A0AAV7MCS1"/>
<sequence length="112" mass="11320">MRDEVPGALGAAAGVHDARASRPIGEAWPSAACCADRWPEERPTAERSCLLGPGVGRGARCGTLSAAGEAVIVQPSPDPRGAAQKILAARAPSPLVAREIHADLGPGPAAVR</sequence>